<keyword evidence="2" id="KW-1185">Reference proteome</keyword>
<name>A0A9Q4C1J2_9EURY</name>
<dbReference type="RefSeq" id="WP_266085955.1">
    <property type="nucleotide sequence ID" value="NZ_RKLV01000002.1"/>
</dbReference>
<dbReference type="PIRSF" id="PIRSF004961">
    <property type="entry name" value="UCP004961_TatD"/>
    <property type="match status" value="1"/>
</dbReference>
<dbReference type="PANTHER" id="PTHR42206">
    <property type="entry name" value="METAL-DEPENDENT HYDROLASE-RELATED"/>
    <property type="match status" value="1"/>
</dbReference>
<comment type="caution">
    <text evidence="1">The sequence shown here is derived from an EMBL/GenBank/DDBJ whole genome shotgun (WGS) entry which is preliminary data.</text>
</comment>
<dbReference type="Pfam" id="PF01026">
    <property type="entry name" value="TatD_DNase"/>
    <property type="match status" value="1"/>
</dbReference>
<dbReference type="InterPro" id="IPR032466">
    <property type="entry name" value="Metal_Hydrolase"/>
</dbReference>
<reference evidence="1" key="1">
    <citation type="submission" date="2022-09" db="EMBL/GenBank/DDBJ databases">
        <title>Haloadaptaus new haloarchaeum isolated from saline soil.</title>
        <authorList>
            <person name="Duran-Viseras A."/>
            <person name="Sanchez-Porro C."/>
            <person name="Ventosa A."/>
        </authorList>
    </citation>
    <scope>NUCLEOTIDE SEQUENCE</scope>
    <source>
        <strain evidence="1">F3-133</strain>
    </source>
</reference>
<accession>A0A9Q4C1J2</accession>
<dbReference type="EMBL" id="RKLV01000002">
    <property type="protein sequence ID" value="MCX2818232.1"/>
    <property type="molecule type" value="Genomic_DNA"/>
</dbReference>
<evidence type="ECO:0000313" key="1">
    <source>
        <dbReference type="EMBL" id="MCX2818232.1"/>
    </source>
</evidence>
<proteinExistence type="predicted"/>
<dbReference type="AlphaFoldDB" id="A0A9Q4C1J2"/>
<dbReference type="InterPro" id="IPR001130">
    <property type="entry name" value="TatD-like"/>
</dbReference>
<dbReference type="PANTHER" id="PTHR42206:SF1">
    <property type="entry name" value="METAL-DEPENDENT HYDROLASE"/>
    <property type="match status" value="1"/>
</dbReference>
<organism evidence="1 2">
    <name type="scientific">Halorutilus salinus</name>
    <dbReference type="NCBI Taxonomy" id="2487751"/>
    <lineage>
        <taxon>Archaea</taxon>
        <taxon>Methanobacteriati</taxon>
        <taxon>Methanobacteriota</taxon>
        <taxon>Stenosarchaea group</taxon>
        <taxon>Halobacteria</taxon>
        <taxon>Halorutilales</taxon>
        <taxon>Halorutilaceae</taxon>
        <taxon>Halorutilus</taxon>
    </lineage>
</organism>
<evidence type="ECO:0000313" key="2">
    <source>
        <dbReference type="Proteomes" id="UP001149411"/>
    </source>
</evidence>
<dbReference type="SUPFAM" id="SSF51556">
    <property type="entry name" value="Metallo-dependent hydrolases"/>
    <property type="match status" value="1"/>
</dbReference>
<dbReference type="GO" id="GO:0016788">
    <property type="term" value="F:hydrolase activity, acting on ester bonds"/>
    <property type="evidence" value="ECO:0007669"/>
    <property type="project" value="InterPro"/>
</dbReference>
<sequence>MTTPVLDNHCHIDPRNGDGIDAVRRFARAGGTHICIVNKPSWSLGVEASESDDFRDVFDETLRTVEEASEVLEGRAFGVLGVHPGLVSKLLGRWGGPQNEEAVERAERVMKEGLEVAAEYVGEGSAIALKSGRPHYDVQEPTWETSNNVMQHAFELGAEVDCAVQLHTESADDFTDIRGMAEGVGMPPDRVVKHFSSPSVSAVQRSVIAYEENVFEAVEDGRDFLLETDYIDDPERPGAVLGTRTVPRRVDALLDEGYDDAVERACVTLPEEIYGVEISV</sequence>
<keyword evidence="1" id="KW-0378">Hydrolase</keyword>
<dbReference type="InterPro" id="IPR011589">
    <property type="entry name" value="UCP004961"/>
</dbReference>
<dbReference type="Gene3D" id="3.20.20.140">
    <property type="entry name" value="Metal-dependent hydrolases"/>
    <property type="match status" value="1"/>
</dbReference>
<protein>
    <submittedName>
        <fullName evidence="1">TatD family hydrolase</fullName>
    </submittedName>
</protein>
<dbReference type="Proteomes" id="UP001149411">
    <property type="component" value="Unassembled WGS sequence"/>
</dbReference>
<gene>
    <name evidence="1" type="ORF">EGH25_02555</name>
</gene>